<evidence type="ECO:0000313" key="1">
    <source>
        <dbReference type="EMBL" id="RHN80252.1"/>
    </source>
</evidence>
<protein>
    <submittedName>
        <fullName evidence="1">Uncharacterized protein</fullName>
    </submittedName>
</protein>
<dbReference type="EMBL" id="PSQE01000001">
    <property type="protein sequence ID" value="RHN80252.1"/>
    <property type="molecule type" value="Genomic_DNA"/>
</dbReference>
<dbReference type="Gramene" id="rna4154">
    <property type="protein sequence ID" value="RHN80252.1"/>
    <property type="gene ID" value="gene4154"/>
</dbReference>
<comment type="caution">
    <text evidence="1">The sequence shown here is derived from an EMBL/GenBank/DDBJ whole genome shotgun (WGS) entry which is preliminary data.</text>
</comment>
<dbReference type="Proteomes" id="UP000265566">
    <property type="component" value="Chromosome 1"/>
</dbReference>
<name>A0A396JRW8_MEDTR</name>
<proteinExistence type="predicted"/>
<dbReference type="AlphaFoldDB" id="A0A396JRW8"/>
<reference evidence="1" key="1">
    <citation type="journal article" date="2018" name="Nat. Plants">
        <title>Whole-genome landscape of Medicago truncatula symbiotic genes.</title>
        <authorList>
            <person name="Pecrix Y."/>
            <person name="Gamas P."/>
            <person name="Carrere S."/>
        </authorList>
    </citation>
    <scope>NUCLEOTIDE SEQUENCE</scope>
    <source>
        <tissue evidence="1">Leaves</tissue>
    </source>
</reference>
<sequence>MVLYCTVNSKLPVECFQCVVVSCPWSSTLLTQERIKDVDFGSVAIG</sequence>
<accession>A0A396JRW8</accession>
<organism evidence="1">
    <name type="scientific">Medicago truncatula</name>
    <name type="common">Barrel medic</name>
    <name type="synonym">Medicago tribuloides</name>
    <dbReference type="NCBI Taxonomy" id="3880"/>
    <lineage>
        <taxon>Eukaryota</taxon>
        <taxon>Viridiplantae</taxon>
        <taxon>Streptophyta</taxon>
        <taxon>Embryophyta</taxon>
        <taxon>Tracheophyta</taxon>
        <taxon>Spermatophyta</taxon>
        <taxon>Magnoliopsida</taxon>
        <taxon>eudicotyledons</taxon>
        <taxon>Gunneridae</taxon>
        <taxon>Pentapetalae</taxon>
        <taxon>rosids</taxon>
        <taxon>fabids</taxon>
        <taxon>Fabales</taxon>
        <taxon>Fabaceae</taxon>
        <taxon>Papilionoideae</taxon>
        <taxon>50 kb inversion clade</taxon>
        <taxon>NPAAA clade</taxon>
        <taxon>Hologalegina</taxon>
        <taxon>IRL clade</taxon>
        <taxon>Trifolieae</taxon>
        <taxon>Medicago</taxon>
    </lineage>
</organism>
<gene>
    <name evidence="1" type="ORF">MtrunA17_Chr1g0186241</name>
</gene>